<protein>
    <submittedName>
        <fullName evidence="1">Uncharacterized protein</fullName>
    </submittedName>
</protein>
<evidence type="ECO:0000313" key="2">
    <source>
        <dbReference type="Proteomes" id="UP000222126"/>
    </source>
</evidence>
<accession>A0A1B1IXZ7</accession>
<dbReference type="KEGG" id="vg:54976440"/>
<evidence type="ECO:0000313" key="1">
    <source>
        <dbReference type="EMBL" id="ANS06200.1"/>
    </source>
</evidence>
<sequence length="123" mass="14104">MVRTTTGFSRTGRSFYADDIRLAEGETCLVRCKCSMDMFSFTAGRVYTMWCLKGVNRVQCDDGSWRVASARFKLVEDDPHDPFLWSGWESVLHKTIGMASMYGAHKCYQIGDPCDDWSDTWDM</sequence>
<dbReference type="GeneID" id="54976440"/>
<organism evidence="1 2">
    <name type="scientific">Phage MedPE-SWcel-C56</name>
    <dbReference type="NCBI Taxonomy" id="1871314"/>
    <lineage>
        <taxon>Viruses</taxon>
        <taxon>Duplodnaviria</taxon>
        <taxon>Heunggongvirae</taxon>
        <taxon>Uroviricota</taxon>
        <taxon>Caudoviricetes</taxon>
        <taxon>Autographivirales</taxon>
        <taxon>Kafavirus</taxon>
        <taxon>Kafavirus SWcelC56</taxon>
    </lineage>
</organism>
<proteinExistence type="predicted"/>
<keyword evidence="2" id="KW-1185">Reference proteome</keyword>
<dbReference type="RefSeq" id="YP_009786364.1">
    <property type="nucleotide sequence ID" value="NC_047768.1"/>
</dbReference>
<dbReference type="EMBL" id="KX397280">
    <property type="protein sequence ID" value="ANS06200.1"/>
    <property type="molecule type" value="Genomic_DNA"/>
</dbReference>
<reference evidence="1 2" key="1">
    <citation type="submission" date="2016-06" db="EMBL/GenBank/DDBJ databases">
        <title>Not all particles are equal: the selective enrichment of particle-associated bacteria from the Mediterranean Sea.</title>
        <authorList>
            <person name="Lopez-Perez M."/>
            <person name="Kimes N.E."/>
            <person name="Haro-Moreno J.M."/>
            <person name="Rodriguez-Valera F."/>
        </authorList>
    </citation>
    <scope>NUCLEOTIDE SEQUENCE [LARGE SCALE GENOMIC DNA]</scope>
</reference>
<dbReference type="Proteomes" id="UP000222126">
    <property type="component" value="Segment"/>
</dbReference>
<name>A0A1B1IXZ7_9CAUD</name>